<dbReference type="PANTHER" id="PTHR10827">
    <property type="entry name" value="RETICULOCALBIN"/>
    <property type="match status" value="1"/>
</dbReference>
<dbReference type="PANTHER" id="PTHR10827:SF98">
    <property type="entry name" value="45 KDA CALCIUM-BINDING PROTEIN"/>
    <property type="match status" value="1"/>
</dbReference>
<feature type="region of interest" description="Disordered" evidence="3">
    <location>
        <begin position="234"/>
        <end position="257"/>
    </location>
</feature>
<evidence type="ECO:0000313" key="5">
    <source>
        <dbReference type="EMBL" id="TNC71518.1"/>
    </source>
</evidence>
<accession>A0A5C4NDV6</accession>
<gene>
    <name evidence="5" type="ORF">FHG71_11285</name>
</gene>
<feature type="compositionally biased region" description="Basic and acidic residues" evidence="3">
    <location>
        <begin position="234"/>
        <end position="249"/>
    </location>
</feature>
<dbReference type="OrthoDB" id="5470953at2"/>
<dbReference type="EMBL" id="VDFV01000013">
    <property type="protein sequence ID" value="TNC71518.1"/>
    <property type="molecule type" value="Genomic_DNA"/>
</dbReference>
<dbReference type="InterPro" id="IPR002048">
    <property type="entry name" value="EF_hand_dom"/>
</dbReference>
<keyword evidence="6" id="KW-1185">Reference proteome</keyword>
<dbReference type="Gene3D" id="1.10.238.10">
    <property type="entry name" value="EF-hand"/>
    <property type="match status" value="2"/>
</dbReference>
<reference evidence="5 6" key="1">
    <citation type="submission" date="2019-06" db="EMBL/GenBank/DDBJ databases">
        <authorList>
            <person name="Jiang L."/>
        </authorList>
    </citation>
    <scope>NUCLEOTIDE SEQUENCE [LARGE SCALE GENOMIC DNA]</scope>
    <source>
        <strain evidence="5 6">YIM 48858</strain>
    </source>
</reference>
<dbReference type="AlphaFoldDB" id="A0A5C4NDV6"/>
<proteinExistence type="predicted"/>
<evidence type="ECO:0000259" key="4">
    <source>
        <dbReference type="Pfam" id="PF13202"/>
    </source>
</evidence>
<sequence>MTDLVCKKLPDDVDPSRWIGKGERDRCGAMSLPRCLSPKAATEVPGHAVQAPDPDAMRCGCRWERTRMMRHTMLMAGLLAGLVGTMALAQTTTPEPDTSATAEAPPMPPMAEGNGPGRGFGRGDRMGPLGLAPLETYDTDGDGIVTQPEIEARKAERFGQADADRNGALSPEELIALEDQIRQEMRLARATRAVERMDDNGDGLLQAEEIEARSPRLAPIFDRLDADGDRGISLEEIEAGRPGRGEGRGGRGHGHGG</sequence>
<dbReference type="Proteomes" id="UP000305709">
    <property type="component" value="Unassembled WGS sequence"/>
</dbReference>
<name>A0A5C4NDV6_9RHOB</name>
<dbReference type="SUPFAM" id="SSF47473">
    <property type="entry name" value="EF-hand"/>
    <property type="match status" value="1"/>
</dbReference>
<dbReference type="PROSITE" id="PS00018">
    <property type="entry name" value="EF_HAND_1"/>
    <property type="match status" value="1"/>
</dbReference>
<evidence type="ECO:0000256" key="1">
    <source>
        <dbReference type="ARBA" id="ARBA00022723"/>
    </source>
</evidence>
<dbReference type="InterPro" id="IPR018247">
    <property type="entry name" value="EF_Hand_1_Ca_BS"/>
</dbReference>
<comment type="caution">
    <text evidence="5">The sequence shown here is derived from an EMBL/GenBank/DDBJ whole genome shotgun (WGS) entry which is preliminary data.</text>
</comment>
<evidence type="ECO:0000256" key="3">
    <source>
        <dbReference type="SAM" id="MobiDB-lite"/>
    </source>
</evidence>
<protein>
    <submittedName>
        <fullName evidence="5">Calcium sensor EFh</fullName>
    </submittedName>
</protein>
<evidence type="ECO:0000313" key="6">
    <source>
        <dbReference type="Proteomes" id="UP000305709"/>
    </source>
</evidence>
<dbReference type="InterPro" id="IPR011992">
    <property type="entry name" value="EF-hand-dom_pair"/>
</dbReference>
<dbReference type="Pfam" id="PF13202">
    <property type="entry name" value="EF-hand_5"/>
    <property type="match status" value="1"/>
</dbReference>
<keyword evidence="1" id="KW-0479">Metal-binding</keyword>
<organism evidence="5 6">
    <name type="scientific">Rubellimicrobium roseum</name>
    <dbReference type="NCBI Taxonomy" id="687525"/>
    <lineage>
        <taxon>Bacteria</taxon>
        <taxon>Pseudomonadati</taxon>
        <taxon>Pseudomonadota</taxon>
        <taxon>Alphaproteobacteria</taxon>
        <taxon>Rhodobacterales</taxon>
        <taxon>Roseobacteraceae</taxon>
        <taxon>Rubellimicrobium</taxon>
    </lineage>
</organism>
<dbReference type="GO" id="GO:0005509">
    <property type="term" value="F:calcium ion binding"/>
    <property type="evidence" value="ECO:0007669"/>
    <property type="project" value="InterPro"/>
</dbReference>
<keyword evidence="2" id="KW-0677">Repeat</keyword>
<feature type="domain" description="EF-hand" evidence="4">
    <location>
        <begin position="157"/>
        <end position="176"/>
    </location>
</feature>
<evidence type="ECO:0000256" key="2">
    <source>
        <dbReference type="ARBA" id="ARBA00022737"/>
    </source>
</evidence>